<evidence type="ECO:0000256" key="1">
    <source>
        <dbReference type="SAM" id="MobiDB-lite"/>
    </source>
</evidence>
<dbReference type="AlphaFoldDB" id="A0A081B5N6"/>
<comment type="caution">
    <text evidence="2">The sequence shown here is derived from an EMBL/GenBank/DDBJ whole genome shotgun (WGS) entry which is preliminary data.</text>
</comment>
<reference evidence="2 3" key="1">
    <citation type="submission" date="2013-11" db="EMBL/GenBank/DDBJ databases">
        <title>The Genome Sequence of Phytophthora parasitica P1976.</title>
        <authorList>
            <consortium name="The Broad Institute Genomics Platform"/>
            <person name="Russ C."/>
            <person name="Tyler B."/>
            <person name="Panabieres F."/>
            <person name="Shan W."/>
            <person name="Tripathy S."/>
            <person name="Grunwald N."/>
            <person name="Machado M."/>
            <person name="Johnson C.S."/>
            <person name="Walker B."/>
            <person name="Young S."/>
            <person name="Zeng Q."/>
            <person name="Gargeya S."/>
            <person name="Fitzgerald M."/>
            <person name="Haas B."/>
            <person name="Abouelleil A."/>
            <person name="Allen A.W."/>
            <person name="Alvarado L."/>
            <person name="Arachchi H.M."/>
            <person name="Berlin A.M."/>
            <person name="Chapman S.B."/>
            <person name="Gainer-Dewar J."/>
            <person name="Goldberg J."/>
            <person name="Griggs A."/>
            <person name="Gujja S."/>
            <person name="Hansen M."/>
            <person name="Howarth C."/>
            <person name="Imamovic A."/>
            <person name="Ireland A."/>
            <person name="Larimer J."/>
            <person name="McCowan C."/>
            <person name="Murphy C."/>
            <person name="Pearson M."/>
            <person name="Poon T.W."/>
            <person name="Priest M."/>
            <person name="Roberts A."/>
            <person name="Saif S."/>
            <person name="Shea T."/>
            <person name="Sisk P."/>
            <person name="Sykes S."/>
            <person name="Wortman J."/>
            <person name="Nusbaum C."/>
            <person name="Birren B."/>
        </authorList>
    </citation>
    <scope>NUCLEOTIDE SEQUENCE [LARGE SCALE GENOMIC DNA]</scope>
    <source>
        <strain evidence="2 3">P1976</strain>
    </source>
</reference>
<dbReference type="EMBL" id="ANJA01000006">
    <property type="protein sequence ID" value="ETO86447.1"/>
    <property type="molecule type" value="Genomic_DNA"/>
</dbReference>
<proteinExistence type="predicted"/>
<organism evidence="2 3">
    <name type="scientific">Phytophthora nicotianae P1976</name>
    <dbReference type="NCBI Taxonomy" id="1317066"/>
    <lineage>
        <taxon>Eukaryota</taxon>
        <taxon>Sar</taxon>
        <taxon>Stramenopiles</taxon>
        <taxon>Oomycota</taxon>
        <taxon>Peronosporomycetes</taxon>
        <taxon>Peronosporales</taxon>
        <taxon>Peronosporaceae</taxon>
        <taxon>Phytophthora</taxon>
    </lineage>
</organism>
<evidence type="ECO:0000313" key="2">
    <source>
        <dbReference type="EMBL" id="ETO86447.1"/>
    </source>
</evidence>
<feature type="compositionally biased region" description="Basic and acidic residues" evidence="1">
    <location>
        <begin position="192"/>
        <end position="202"/>
    </location>
</feature>
<feature type="region of interest" description="Disordered" evidence="1">
    <location>
        <begin position="123"/>
        <end position="202"/>
    </location>
</feature>
<gene>
    <name evidence="2" type="ORF">F444_00010</name>
</gene>
<name>A0A081B5N6_PHYNI</name>
<protein>
    <submittedName>
        <fullName evidence="2">Uncharacterized protein</fullName>
    </submittedName>
</protein>
<accession>A0A081B5N6</accession>
<dbReference type="Proteomes" id="UP000028582">
    <property type="component" value="Unassembled WGS sequence"/>
</dbReference>
<evidence type="ECO:0000313" key="3">
    <source>
        <dbReference type="Proteomes" id="UP000028582"/>
    </source>
</evidence>
<sequence>MLQKLDLSPLPIRINTMNDSAGVKKKMKQEHEIGELQRRAPDKKPRSASVTENTIVGDTVIYGDVAYFNEKTGHVVPGDVDSLPILQRKPRRDVVIGRSLLQKRYTSLYLEHGHLLAERHRLSMEGQDDPPGRSDWTMHPVGNHAERETTVVIDLTGQEEEKEEPLKPADPGNSEKELKNQGKWNQQQQYEGEEKLQKMRRS</sequence>